<proteinExistence type="predicted"/>
<protein>
    <submittedName>
        <fullName evidence="2">Uncharacterized protein</fullName>
    </submittedName>
</protein>
<evidence type="ECO:0000313" key="2">
    <source>
        <dbReference type="EMBL" id="GBP64877.1"/>
    </source>
</evidence>
<feature type="region of interest" description="Disordered" evidence="1">
    <location>
        <begin position="1"/>
        <end position="43"/>
    </location>
</feature>
<feature type="compositionally biased region" description="Low complexity" evidence="1">
    <location>
        <begin position="89"/>
        <end position="98"/>
    </location>
</feature>
<reference evidence="2 3" key="1">
    <citation type="journal article" date="2019" name="Commun. Biol.">
        <title>The bagworm genome reveals a unique fibroin gene that provides high tensile strength.</title>
        <authorList>
            <person name="Kono N."/>
            <person name="Nakamura H."/>
            <person name="Ohtoshi R."/>
            <person name="Tomita M."/>
            <person name="Numata K."/>
            <person name="Arakawa K."/>
        </authorList>
    </citation>
    <scope>NUCLEOTIDE SEQUENCE [LARGE SCALE GENOMIC DNA]</scope>
</reference>
<comment type="caution">
    <text evidence="2">The sequence shown here is derived from an EMBL/GenBank/DDBJ whole genome shotgun (WGS) entry which is preliminary data.</text>
</comment>
<gene>
    <name evidence="2" type="ORF">EVAR_49809_1</name>
</gene>
<sequence length="106" mass="11787">MSDLHSINTRRKNDLAAHKTRLSKGTLRNGGTSFQKPVELNSSGIRQSLPRTNCINHPSRENAFFHPRNHIDERNTIARGNETEVVNDGGKSAMSSGRAARRGSRH</sequence>
<name>A0A4C1XRP4_EUMVA</name>
<feature type="compositionally biased region" description="Polar residues" evidence="1">
    <location>
        <begin position="29"/>
        <end position="43"/>
    </location>
</feature>
<organism evidence="2 3">
    <name type="scientific">Eumeta variegata</name>
    <name type="common">Bagworm moth</name>
    <name type="synonym">Eumeta japonica</name>
    <dbReference type="NCBI Taxonomy" id="151549"/>
    <lineage>
        <taxon>Eukaryota</taxon>
        <taxon>Metazoa</taxon>
        <taxon>Ecdysozoa</taxon>
        <taxon>Arthropoda</taxon>
        <taxon>Hexapoda</taxon>
        <taxon>Insecta</taxon>
        <taxon>Pterygota</taxon>
        <taxon>Neoptera</taxon>
        <taxon>Endopterygota</taxon>
        <taxon>Lepidoptera</taxon>
        <taxon>Glossata</taxon>
        <taxon>Ditrysia</taxon>
        <taxon>Tineoidea</taxon>
        <taxon>Psychidae</taxon>
        <taxon>Oiketicinae</taxon>
        <taxon>Eumeta</taxon>
    </lineage>
</organism>
<dbReference type="AlphaFoldDB" id="A0A4C1XRP4"/>
<accession>A0A4C1XRP4</accession>
<dbReference type="Proteomes" id="UP000299102">
    <property type="component" value="Unassembled WGS sequence"/>
</dbReference>
<dbReference type="EMBL" id="BGZK01000912">
    <property type="protein sequence ID" value="GBP64877.1"/>
    <property type="molecule type" value="Genomic_DNA"/>
</dbReference>
<evidence type="ECO:0000313" key="3">
    <source>
        <dbReference type="Proteomes" id="UP000299102"/>
    </source>
</evidence>
<keyword evidence="3" id="KW-1185">Reference proteome</keyword>
<evidence type="ECO:0000256" key="1">
    <source>
        <dbReference type="SAM" id="MobiDB-lite"/>
    </source>
</evidence>
<feature type="region of interest" description="Disordered" evidence="1">
    <location>
        <begin position="82"/>
        <end position="106"/>
    </location>
</feature>